<dbReference type="SUPFAM" id="SSF49265">
    <property type="entry name" value="Fibronectin type III"/>
    <property type="match status" value="3"/>
</dbReference>
<evidence type="ECO:0000256" key="5">
    <source>
        <dbReference type="SAM" id="SignalP"/>
    </source>
</evidence>
<dbReference type="OMA" id="CAIQWKK"/>
<keyword evidence="4" id="KW-0472">Membrane</keyword>
<dbReference type="CDD" id="cd00063">
    <property type="entry name" value="FN3"/>
    <property type="match status" value="1"/>
</dbReference>
<feature type="compositionally biased region" description="Polar residues" evidence="3">
    <location>
        <begin position="731"/>
        <end position="742"/>
    </location>
</feature>
<dbReference type="InterPro" id="IPR050991">
    <property type="entry name" value="ECM_Regulatory_Proteins"/>
</dbReference>
<evidence type="ECO:0000313" key="7">
    <source>
        <dbReference type="Ensembl" id="ENSOMEP00000035473.1"/>
    </source>
</evidence>
<accession>A0A3B3DZC7</accession>
<feature type="compositionally biased region" description="Low complexity" evidence="3">
    <location>
        <begin position="713"/>
        <end position="730"/>
    </location>
</feature>
<reference evidence="7" key="1">
    <citation type="submission" date="2025-08" db="UniProtKB">
        <authorList>
            <consortium name="Ensembl"/>
        </authorList>
    </citation>
    <scope>IDENTIFICATION</scope>
</reference>
<organism evidence="7 8">
    <name type="scientific">Oryzias melastigma</name>
    <name type="common">Marine medaka</name>
    <dbReference type="NCBI Taxonomy" id="30732"/>
    <lineage>
        <taxon>Eukaryota</taxon>
        <taxon>Metazoa</taxon>
        <taxon>Chordata</taxon>
        <taxon>Craniata</taxon>
        <taxon>Vertebrata</taxon>
        <taxon>Euteleostomi</taxon>
        <taxon>Actinopterygii</taxon>
        <taxon>Neopterygii</taxon>
        <taxon>Teleostei</taxon>
        <taxon>Neoteleostei</taxon>
        <taxon>Acanthomorphata</taxon>
        <taxon>Ovalentaria</taxon>
        <taxon>Atherinomorphae</taxon>
        <taxon>Beloniformes</taxon>
        <taxon>Adrianichthyidae</taxon>
        <taxon>Oryziinae</taxon>
        <taxon>Oryzias</taxon>
    </lineage>
</organism>
<dbReference type="InterPro" id="IPR013783">
    <property type="entry name" value="Ig-like_fold"/>
</dbReference>
<protein>
    <submittedName>
        <fullName evidence="7">Interleukin-6 receptor subunit beta-like</fullName>
    </submittedName>
</protein>
<feature type="transmembrane region" description="Helical" evidence="4">
    <location>
        <begin position="597"/>
        <end position="619"/>
    </location>
</feature>
<evidence type="ECO:0000256" key="3">
    <source>
        <dbReference type="SAM" id="MobiDB-lite"/>
    </source>
</evidence>
<evidence type="ECO:0000259" key="6">
    <source>
        <dbReference type="PROSITE" id="PS50853"/>
    </source>
</evidence>
<dbReference type="PANTHER" id="PTHR46708:SF2">
    <property type="entry name" value="FIBRONECTIN TYPE-III DOMAIN-CONTAINING PROTEIN"/>
    <property type="match status" value="1"/>
</dbReference>
<feature type="signal peptide" evidence="5">
    <location>
        <begin position="1"/>
        <end position="19"/>
    </location>
</feature>
<dbReference type="SMART" id="SM00060">
    <property type="entry name" value="FN3"/>
    <property type="match status" value="3"/>
</dbReference>
<keyword evidence="4" id="KW-1133">Transmembrane helix</keyword>
<evidence type="ECO:0000256" key="1">
    <source>
        <dbReference type="ARBA" id="ARBA00022737"/>
    </source>
</evidence>
<dbReference type="Gene3D" id="2.60.40.10">
    <property type="entry name" value="Immunoglobulins"/>
    <property type="match status" value="5"/>
</dbReference>
<dbReference type="PANTHER" id="PTHR46708">
    <property type="entry name" value="TENASCIN"/>
    <property type="match status" value="1"/>
</dbReference>
<dbReference type="PaxDb" id="30732-ENSOMEP00000035473"/>
<keyword evidence="4" id="KW-0812">Transmembrane</keyword>
<sequence>MPVFFVVCILVVISTLCKGHFQPCRVFPTDLFVEVGSSVRLVCNCDSVRNGKFFWTLNRRRLDENLSKTINSTHSVLSLRNFTHSNATVECHNTETTQILGGTIVKTYSKPKNIECLLHYENPLDDGVPQLFTCTWEHQTHNLKKINYTVNIESAEVFWCSSTVKSCTIQDVDVSGQISLVKNIIVTVKAETAKWTSSSDPYKVSPLSILKMNPPLVAVTASPDHLLVSWKIILDFLDIFFCQIKYYKTFSTTEETPKITNCTSCRNATLEDVESCTFYNISVRCSLKNSTWSDWSQEETILTKVKKRHVELLLWRKVSELQEHRRKVHLMWRLSQGNVSLKCADTVKFTIRQTTYGENMTEGKDTTCVSSLCDVEVDENAHQIHLRALQSESVIAQDSIYVPAVAESLPRVSDIRTSNHEGVILVSWRAPKQPVRSYVIDWTHNGNQYEWAESENTDATLSDLHDRKPYNITVTPLLLDGRTGHSTRALQICSGFGAPGRITVRDVEPYDTSAFVSWDTTSEDVCSGAVLNYTVFYRNQSTGTLHGVTVNGGKLNVSLKDLTPATQYSIYVEGRAENGLTISERSFFTTKRFDPRLLNSIIACGIIIFILVIICVVMWKKVNEKPVPDPAVSSVAEWLLQSNQKDKSHFQKFFVPFESYCDQIYIQEFLSTLTPSGNGDPWMNQGQESLKTTISLMPNAIGEKPVALSETQLSPFPEESTSSLSTESSSVNPYRSQATTETLVPRKTNQCKLESNLPHERFSPKSVYVSLHMYEQNDWLK</sequence>
<name>A0A3B3DZC7_ORYME</name>
<dbReference type="Ensembl" id="ENSOMET00000030423.1">
    <property type="protein sequence ID" value="ENSOMEP00000035473.1"/>
    <property type="gene ID" value="ENSOMEG00000022764.1"/>
</dbReference>
<feature type="chain" id="PRO_5017421375" evidence="5">
    <location>
        <begin position="20"/>
        <end position="781"/>
    </location>
</feature>
<feature type="region of interest" description="Disordered" evidence="3">
    <location>
        <begin position="712"/>
        <end position="742"/>
    </location>
</feature>
<dbReference type="STRING" id="30732.ENSOMEP00000035473"/>
<reference evidence="7" key="2">
    <citation type="submission" date="2025-09" db="UniProtKB">
        <authorList>
            <consortium name="Ensembl"/>
        </authorList>
    </citation>
    <scope>IDENTIFICATION</scope>
</reference>
<dbReference type="GeneID" id="112158349"/>
<dbReference type="InterPro" id="IPR003961">
    <property type="entry name" value="FN3_dom"/>
</dbReference>
<feature type="domain" description="Fibronectin type-III" evidence="6">
    <location>
        <begin position="214"/>
        <end position="306"/>
    </location>
</feature>
<dbReference type="RefSeq" id="XP_036066335.1">
    <property type="nucleotide sequence ID" value="XM_036210442.1"/>
</dbReference>
<dbReference type="AlphaFoldDB" id="A0A3B3DZC7"/>
<dbReference type="SUPFAM" id="SSF48726">
    <property type="entry name" value="Immunoglobulin"/>
    <property type="match status" value="1"/>
</dbReference>
<keyword evidence="5" id="KW-0732">Signal</keyword>
<dbReference type="PROSITE" id="PS50853">
    <property type="entry name" value="FN3"/>
    <property type="match status" value="2"/>
</dbReference>
<dbReference type="GeneTree" id="ENSGT00940000155603"/>
<dbReference type="Proteomes" id="UP000261560">
    <property type="component" value="Unplaced"/>
</dbReference>
<dbReference type="InterPro" id="IPR036116">
    <property type="entry name" value="FN3_sf"/>
</dbReference>
<keyword evidence="2" id="KW-0393">Immunoglobulin domain</keyword>
<dbReference type="InterPro" id="IPR036179">
    <property type="entry name" value="Ig-like_dom_sf"/>
</dbReference>
<dbReference type="OrthoDB" id="9828391at2759"/>
<feature type="domain" description="Fibronectin type-III" evidence="6">
    <location>
        <begin position="498"/>
        <end position="593"/>
    </location>
</feature>
<keyword evidence="8" id="KW-1185">Reference proteome</keyword>
<keyword evidence="1" id="KW-0677">Repeat</keyword>
<evidence type="ECO:0000256" key="4">
    <source>
        <dbReference type="SAM" id="Phobius"/>
    </source>
</evidence>
<evidence type="ECO:0000256" key="2">
    <source>
        <dbReference type="ARBA" id="ARBA00023319"/>
    </source>
</evidence>
<dbReference type="Pfam" id="PF00041">
    <property type="entry name" value="fn3"/>
    <property type="match status" value="1"/>
</dbReference>
<evidence type="ECO:0000313" key="8">
    <source>
        <dbReference type="Proteomes" id="UP000261560"/>
    </source>
</evidence>
<proteinExistence type="predicted"/>